<dbReference type="InterPro" id="IPR009057">
    <property type="entry name" value="Homeodomain-like_sf"/>
</dbReference>
<dbReference type="InterPro" id="IPR008422">
    <property type="entry name" value="KN_HD"/>
</dbReference>
<dbReference type="SUPFAM" id="SSF46689">
    <property type="entry name" value="Homeodomain-like"/>
    <property type="match status" value="1"/>
</dbReference>
<dbReference type="EMBL" id="JAPEUY010000007">
    <property type="protein sequence ID" value="KAJ4371486.1"/>
    <property type="molecule type" value="Genomic_DNA"/>
</dbReference>
<evidence type="ECO:0000256" key="1">
    <source>
        <dbReference type="ARBA" id="ARBA00023125"/>
    </source>
</evidence>
<keyword evidence="2 4" id="KW-0371">Homeobox</keyword>
<keyword evidence="8" id="KW-1185">Reference proteome</keyword>
<keyword evidence="1 4" id="KW-0238">DNA-binding</keyword>
<evidence type="ECO:0000259" key="6">
    <source>
        <dbReference type="PROSITE" id="PS50071"/>
    </source>
</evidence>
<dbReference type="GO" id="GO:0005634">
    <property type="term" value="C:nucleus"/>
    <property type="evidence" value="ECO:0007669"/>
    <property type="project" value="UniProtKB-SubCell"/>
</dbReference>
<feature type="compositionally biased region" description="Basic residues" evidence="5">
    <location>
        <begin position="287"/>
        <end position="296"/>
    </location>
</feature>
<evidence type="ECO:0000256" key="5">
    <source>
        <dbReference type="SAM" id="MobiDB-lite"/>
    </source>
</evidence>
<feature type="region of interest" description="Disordered" evidence="5">
    <location>
        <begin position="218"/>
        <end position="307"/>
    </location>
</feature>
<dbReference type="OrthoDB" id="5399138at2759"/>
<feature type="compositionally biased region" description="Basic residues" evidence="5">
    <location>
        <begin position="154"/>
        <end position="164"/>
    </location>
</feature>
<dbReference type="CDD" id="cd00086">
    <property type="entry name" value="homeodomain"/>
    <property type="match status" value="1"/>
</dbReference>
<gene>
    <name evidence="7" type="ORF">N0V83_004704</name>
</gene>
<dbReference type="Gene3D" id="1.10.10.60">
    <property type="entry name" value="Homeodomain-like"/>
    <property type="match status" value="1"/>
</dbReference>
<evidence type="ECO:0000313" key="8">
    <source>
        <dbReference type="Proteomes" id="UP001140560"/>
    </source>
</evidence>
<feature type="region of interest" description="Disordered" evidence="5">
    <location>
        <begin position="130"/>
        <end position="183"/>
    </location>
</feature>
<evidence type="ECO:0000256" key="4">
    <source>
        <dbReference type="PROSITE-ProRule" id="PRU00108"/>
    </source>
</evidence>
<proteinExistence type="predicted"/>
<accession>A0A9W8YA52</accession>
<dbReference type="AlphaFoldDB" id="A0A9W8YA52"/>
<dbReference type="SMART" id="SM00389">
    <property type="entry name" value="HOX"/>
    <property type="match status" value="1"/>
</dbReference>
<dbReference type="GO" id="GO:0003677">
    <property type="term" value="F:DNA binding"/>
    <property type="evidence" value="ECO:0007669"/>
    <property type="project" value="UniProtKB-UniRule"/>
</dbReference>
<dbReference type="Pfam" id="PF05920">
    <property type="entry name" value="Homeobox_KN"/>
    <property type="match status" value="1"/>
</dbReference>
<evidence type="ECO:0000256" key="2">
    <source>
        <dbReference type="ARBA" id="ARBA00023155"/>
    </source>
</evidence>
<evidence type="ECO:0000313" key="7">
    <source>
        <dbReference type="EMBL" id="KAJ4371486.1"/>
    </source>
</evidence>
<keyword evidence="3 4" id="KW-0539">Nucleus</keyword>
<feature type="DNA-binding region" description="Homeobox" evidence="4">
    <location>
        <begin position="100"/>
        <end position="162"/>
    </location>
</feature>
<feature type="compositionally biased region" description="Polar residues" evidence="5">
    <location>
        <begin position="247"/>
        <end position="271"/>
    </location>
</feature>
<feature type="region of interest" description="Disordered" evidence="5">
    <location>
        <begin position="22"/>
        <end position="49"/>
    </location>
</feature>
<feature type="compositionally biased region" description="Polar residues" evidence="5">
    <location>
        <begin position="137"/>
        <end position="152"/>
    </location>
</feature>
<feature type="domain" description="Homeobox" evidence="6">
    <location>
        <begin position="98"/>
        <end position="161"/>
    </location>
</feature>
<evidence type="ECO:0000256" key="3">
    <source>
        <dbReference type="ARBA" id="ARBA00023242"/>
    </source>
</evidence>
<dbReference type="Proteomes" id="UP001140560">
    <property type="component" value="Unassembled WGS sequence"/>
</dbReference>
<dbReference type="PANTHER" id="PTHR11850">
    <property type="entry name" value="HOMEOBOX PROTEIN TRANSCRIPTION FACTORS"/>
    <property type="match status" value="1"/>
</dbReference>
<protein>
    <recommendedName>
        <fullName evidence="6">Homeobox domain-containing protein</fullName>
    </recommendedName>
</protein>
<comment type="subcellular location">
    <subcellularLocation>
        <location evidence="4">Nucleus</location>
    </subcellularLocation>
</comment>
<dbReference type="PROSITE" id="PS50071">
    <property type="entry name" value="HOMEOBOX_2"/>
    <property type="match status" value="1"/>
</dbReference>
<dbReference type="InterPro" id="IPR001356">
    <property type="entry name" value="HD"/>
</dbReference>
<organism evidence="7 8">
    <name type="scientific">Neocucurbitaria cava</name>
    <dbReference type="NCBI Taxonomy" id="798079"/>
    <lineage>
        <taxon>Eukaryota</taxon>
        <taxon>Fungi</taxon>
        <taxon>Dikarya</taxon>
        <taxon>Ascomycota</taxon>
        <taxon>Pezizomycotina</taxon>
        <taxon>Dothideomycetes</taxon>
        <taxon>Pleosporomycetidae</taxon>
        <taxon>Pleosporales</taxon>
        <taxon>Pleosporineae</taxon>
        <taxon>Cucurbitariaceae</taxon>
        <taxon>Neocucurbitaria</taxon>
    </lineage>
</organism>
<feature type="region of interest" description="Disordered" evidence="5">
    <location>
        <begin position="65"/>
        <end position="106"/>
    </location>
</feature>
<comment type="caution">
    <text evidence="7">The sequence shown here is derived from an EMBL/GenBank/DDBJ whole genome shotgun (WGS) entry which is preliminary data.</text>
</comment>
<reference evidence="7" key="1">
    <citation type="submission" date="2022-10" db="EMBL/GenBank/DDBJ databases">
        <title>Tapping the CABI collections for fungal endophytes: first genome assemblies for Collariella, Neodidymelliopsis, Ascochyta clinopodiicola, Didymella pomorum, Didymosphaeria variabile, Neocosmospora piperis and Neocucurbitaria cava.</title>
        <authorList>
            <person name="Hill R."/>
        </authorList>
    </citation>
    <scope>NUCLEOTIDE SEQUENCE</scope>
    <source>
        <strain evidence="7">IMI 356814</strain>
    </source>
</reference>
<name>A0A9W8YA52_9PLEO</name>
<dbReference type="InterPro" id="IPR050224">
    <property type="entry name" value="TALE_homeobox"/>
</dbReference>
<dbReference type="GO" id="GO:0006355">
    <property type="term" value="P:regulation of DNA-templated transcription"/>
    <property type="evidence" value="ECO:0007669"/>
    <property type="project" value="InterPro"/>
</dbReference>
<feature type="compositionally biased region" description="Polar residues" evidence="5">
    <location>
        <begin position="166"/>
        <end position="176"/>
    </location>
</feature>
<sequence>MGTPPGASDMAQFFDFGEAAMPDVPQKAVQNSQAADLTDDFSNPEKMPALRQRTALDTLDVVAENDPRHFGGLTGKKQMRSLGHMGPIEDDNQGEQGPKKGAAAPRFPRAAVKVLKDWMLMHIDHPYPTDEEKESLKQQTGLSVGQISNWMANTRRRQKNRPKRSASPSIRPSTDVINIPPGRTWESLNPFERWKHSPPENEPAPMTAIAQAVETFDPPETTSISSSYRKDASNDSTGSFSVFKAPSISSLETGLTNMSSGSLGSHNSAYSYGSRHSLGSMSSLKSKERRRRRRLPTRAPKGDTDEGPRLFQCTFCTDKFKTKFDW</sequence>